<dbReference type="InterPro" id="IPR053926">
    <property type="entry name" value="RecX_HTH_1st"/>
</dbReference>
<comment type="similarity">
    <text evidence="2 5">Belongs to the RecX family.</text>
</comment>
<dbReference type="Pfam" id="PF02631">
    <property type="entry name" value="RecX_HTH2"/>
    <property type="match status" value="1"/>
</dbReference>
<dbReference type="HAMAP" id="MF_01114">
    <property type="entry name" value="RecX"/>
    <property type="match status" value="1"/>
</dbReference>
<evidence type="ECO:0000256" key="3">
    <source>
        <dbReference type="ARBA" id="ARBA00018111"/>
    </source>
</evidence>
<feature type="domain" description="RecX third three-helical" evidence="7">
    <location>
        <begin position="158"/>
        <end position="203"/>
    </location>
</feature>
<dbReference type="InterPro" id="IPR003783">
    <property type="entry name" value="Regulatory_RecX"/>
</dbReference>
<comment type="function">
    <text evidence="5">Modulates RecA activity.</text>
</comment>
<feature type="domain" description="RecX second three-helical" evidence="6">
    <location>
        <begin position="107"/>
        <end position="147"/>
    </location>
</feature>
<evidence type="ECO:0000256" key="2">
    <source>
        <dbReference type="ARBA" id="ARBA00009695"/>
    </source>
</evidence>
<dbReference type="InterPro" id="IPR053925">
    <property type="entry name" value="RecX_HTH_3rd"/>
</dbReference>
<proteinExistence type="inferred from homology"/>
<evidence type="ECO:0000256" key="1">
    <source>
        <dbReference type="ARBA" id="ARBA00004496"/>
    </source>
</evidence>
<protein>
    <recommendedName>
        <fullName evidence="3 5">Regulatory protein RecX</fullName>
    </recommendedName>
</protein>
<dbReference type="Gene3D" id="1.10.10.10">
    <property type="entry name" value="Winged helix-like DNA-binding domain superfamily/Winged helix DNA-binding domain"/>
    <property type="match status" value="3"/>
</dbReference>
<dbReference type="Pfam" id="PF21981">
    <property type="entry name" value="RecX_HTH3"/>
    <property type="match status" value="1"/>
</dbReference>
<dbReference type="GO" id="GO:0005737">
    <property type="term" value="C:cytoplasm"/>
    <property type="evidence" value="ECO:0007669"/>
    <property type="project" value="UniProtKB-SubCell"/>
</dbReference>
<dbReference type="Proteomes" id="UP000582837">
    <property type="component" value="Unassembled WGS sequence"/>
</dbReference>
<dbReference type="AlphaFoldDB" id="A0A841H4T2"/>
<comment type="caution">
    <text evidence="9">The sequence shown here is derived from an EMBL/GenBank/DDBJ whole genome shotgun (WGS) entry which is preliminary data.</text>
</comment>
<keyword evidence="10" id="KW-1185">Reference proteome</keyword>
<dbReference type="InterPro" id="IPR036388">
    <property type="entry name" value="WH-like_DNA-bd_sf"/>
</dbReference>
<feature type="domain" description="RecX first three-helical" evidence="8">
    <location>
        <begin position="61"/>
        <end position="100"/>
    </location>
</feature>
<dbReference type="GO" id="GO:0006282">
    <property type="term" value="P:regulation of DNA repair"/>
    <property type="evidence" value="ECO:0007669"/>
    <property type="project" value="UniProtKB-UniRule"/>
</dbReference>
<keyword evidence="4 5" id="KW-0963">Cytoplasm</keyword>
<dbReference type="EMBL" id="JACHIA010000018">
    <property type="protein sequence ID" value="MBB6072789.1"/>
    <property type="molecule type" value="Genomic_DNA"/>
</dbReference>
<dbReference type="RefSeq" id="WP_170035488.1">
    <property type="nucleotide sequence ID" value="NZ_JABDTL010000001.1"/>
</dbReference>
<evidence type="ECO:0000259" key="6">
    <source>
        <dbReference type="Pfam" id="PF02631"/>
    </source>
</evidence>
<sequence>MKITKLEPQKHAAERISLFIDGVFRMGLALDIAHAAHLHVGEEITETRLQELERQDRGWQARESALNLLAVRPRSVAELTRRLRMKGYEPEVAAEVVERMRELGMMDDAAFAGMLVRDRLRLRPQGTRRLENELRAKGVDSETARDAIRETLEGEGTDDHELALRAAEKWKPRAGEEPDRARRRLHGYLARRGFGGETIREVMDQVMPRDGYDG</sequence>
<organism evidence="9 10">
    <name type="scientific">Longimicrobium terrae</name>
    <dbReference type="NCBI Taxonomy" id="1639882"/>
    <lineage>
        <taxon>Bacteria</taxon>
        <taxon>Pseudomonadati</taxon>
        <taxon>Gemmatimonadota</taxon>
        <taxon>Longimicrobiia</taxon>
        <taxon>Longimicrobiales</taxon>
        <taxon>Longimicrobiaceae</taxon>
        <taxon>Longimicrobium</taxon>
    </lineage>
</organism>
<comment type="subcellular location">
    <subcellularLocation>
        <location evidence="1 5">Cytoplasm</location>
    </subcellularLocation>
</comment>
<dbReference type="InterPro" id="IPR053924">
    <property type="entry name" value="RecX_HTH_2nd"/>
</dbReference>
<dbReference type="PANTHER" id="PTHR33602">
    <property type="entry name" value="REGULATORY PROTEIN RECX FAMILY PROTEIN"/>
    <property type="match status" value="1"/>
</dbReference>
<evidence type="ECO:0000256" key="4">
    <source>
        <dbReference type="ARBA" id="ARBA00022490"/>
    </source>
</evidence>
<gene>
    <name evidence="5" type="primary">recX</name>
    <name evidence="9" type="ORF">HNQ61_004453</name>
</gene>
<evidence type="ECO:0000313" key="10">
    <source>
        <dbReference type="Proteomes" id="UP000582837"/>
    </source>
</evidence>
<evidence type="ECO:0000259" key="7">
    <source>
        <dbReference type="Pfam" id="PF21981"/>
    </source>
</evidence>
<evidence type="ECO:0000256" key="5">
    <source>
        <dbReference type="HAMAP-Rule" id="MF_01114"/>
    </source>
</evidence>
<dbReference type="Pfam" id="PF21982">
    <property type="entry name" value="RecX_HTH1"/>
    <property type="match status" value="1"/>
</dbReference>
<reference evidence="9 10" key="1">
    <citation type="submission" date="2020-08" db="EMBL/GenBank/DDBJ databases">
        <title>Genomic Encyclopedia of Type Strains, Phase IV (KMG-IV): sequencing the most valuable type-strain genomes for metagenomic binning, comparative biology and taxonomic classification.</title>
        <authorList>
            <person name="Goeker M."/>
        </authorList>
    </citation>
    <scope>NUCLEOTIDE SEQUENCE [LARGE SCALE GENOMIC DNA]</scope>
    <source>
        <strain evidence="9 10">DSM 29007</strain>
    </source>
</reference>
<name>A0A841H4T2_9BACT</name>
<accession>A0A841H4T2</accession>
<evidence type="ECO:0000313" key="9">
    <source>
        <dbReference type="EMBL" id="MBB6072789.1"/>
    </source>
</evidence>
<evidence type="ECO:0000259" key="8">
    <source>
        <dbReference type="Pfam" id="PF21982"/>
    </source>
</evidence>
<dbReference type="PANTHER" id="PTHR33602:SF1">
    <property type="entry name" value="REGULATORY PROTEIN RECX FAMILY PROTEIN"/>
    <property type="match status" value="1"/>
</dbReference>